<gene>
    <name evidence="3" type="ORF">I7I52_08505</name>
</gene>
<dbReference type="Proteomes" id="UP000670092">
    <property type="component" value="Unassembled WGS sequence"/>
</dbReference>
<proteinExistence type="predicted"/>
<dbReference type="CDD" id="cd04301">
    <property type="entry name" value="NAT_SF"/>
    <property type="match status" value="1"/>
</dbReference>
<dbReference type="PANTHER" id="PTHR43792:SF1">
    <property type="entry name" value="N-ACETYLTRANSFERASE DOMAIN-CONTAINING PROTEIN"/>
    <property type="match status" value="1"/>
</dbReference>
<evidence type="ECO:0000256" key="1">
    <source>
        <dbReference type="SAM" id="MobiDB-lite"/>
    </source>
</evidence>
<feature type="domain" description="N-acetyltransferase" evidence="2">
    <location>
        <begin position="31"/>
        <end position="204"/>
    </location>
</feature>
<accession>A0A8H7YKI3</accession>
<organism evidence="3 4">
    <name type="scientific">Ajellomyces capsulatus</name>
    <name type="common">Darling's disease fungus</name>
    <name type="synonym">Histoplasma capsulatum</name>
    <dbReference type="NCBI Taxonomy" id="5037"/>
    <lineage>
        <taxon>Eukaryota</taxon>
        <taxon>Fungi</taxon>
        <taxon>Dikarya</taxon>
        <taxon>Ascomycota</taxon>
        <taxon>Pezizomycotina</taxon>
        <taxon>Eurotiomycetes</taxon>
        <taxon>Eurotiomycetidae</taxon>
        <taxon>Onygenales</taxon>
        <taxon>Ajellomycetaceae</taxon>
        <taxon>Histoplasma</taxon>
    </lineage>
</organism>
<dbReference type="OrthoDB" id="4072826at2759"/>
<dbReference type="EMBL" id="JAEVHI010000005">
    <property type="protein sequence ID" value="KAG5291239.1"/>
    <property type="molecule type" value="Genomic_DNA"/>
</dbReference>
<comment type="caution">
    <text evidence="3">The sequence shown here is derived from an EMBL/GenBank/DDBJ whole genome shotgun (WGS) entry which is preliminary data.</text>
</comment>
<dbReference type="Gene3D" id="3.40.630.30">
    <property type="match status" value="1"/>
</dbReference>
<dbReference type="InterPro" id="IPR000182">
    <property type="entry name" value="GNAT_dom"/>
</dbReference>
<dbReference type="PROSITE" id="PS51186">
    <property type="entry name" value="GNAT"/>
    <property type="match status" value="1"/>
</dbReference>
<reference evidence="3 4" key="1">
    <citation type="submission" date="2021-01" db="EMBL/GenBank/DDBJ databases">
        <title>Chromosome-level genome assembly of a human fungal pathogen reveals clustering of transcriptionally co-regulated genes.</title>
        <authorList>
            <person name="Voorhies M."/>
            <person name="Cohen S."/>
            <person name="Shea T.P."/>
            <person name="Petrus S."/>
            <person name="Munoz J.F."/>
            <person name="Poplawski S."/>
            <person name="Goldman W.E."/>
            <person name="Michael T."/>
            <person name="Cuomo C.A."/>
            <person name="Sil A."/>
            <person name="Beyhan S."/>
        </authorList>
    </citation>
    <scope>NUCLEOTIDE SEQUENCE [LARGE SCALE GENOMIC DNA]</scope>
    <source>
        <strain evidence="3 4">G184AR</strain>
    </source>
</reference>
<name>A0A8H7YKI3_AJECA</name>
<dbReference type="VEuPathDB" id="FungiDB:I7I52_08505"/>
<feature type="region of interest" description="Disordered" evidence="1">
    <location>
        <begin position="1"/>
        <end position="20"/>
    </location>
</feature>
<protein>
    <submittedName>
        <fullName evidence="3">Acetyltransferase</fullName>
    </submittedName>
</protein>
<evidence type="ECO:0000313" key="3">
    <source>
        <dbReference type="EMBL" id="KAG5291239.1"/>
    </source>
</evidence>
<dbReference type="InterPro" id="IPR051531">
    <property type="entry name" value="N-acetyltransferase"/>
</dbReference>
<dbReference type="Pfam" id="PF13302">
    <property type="entry name" value="Acetyltransf_3"/>
    <property type="match status" value="1"/>
</dbReference>
<keyword evidence="3" id="KW-0808">Transferase</keyword>
<evidence type="ECO:0000313" key="4">
    <source>
        <dbReference type="Proteomes" id="UP000670092"/>
    </source>
</evidence>
<evidence type="ECO:0000259" key="2">
    <source>
        <dbReference type="PROSITE" id="PS51186"/>
    </source>
</evidence>
<dbReference type="SUPFAM" id="SSF55729">
    <property type="entry name" value="Acyl-CoA N-acyltransferases (Nat)"/>
    <property type="match status" value="1"/>
</dbReference>
<dbReference type="GO" id="GO:0016747">
    <property type="term" value="F:acyltransferase activity, transferring groups other than amino-acyl groups"/>
    <property type="evidence" value="ECO:0007669"/>
    <property type="project" value="InterPro"/>
</dbReference>
<sequence>MEYDPGRMATAETQHEAQSSKIPLEAKTERLFIRRLIPELDLNDLFAIRSRLDVMKWSLTRTPDADIAATKEHLRKVGTPENLILAVFEYPNTERAIACIGFYTNNGNTSLGYIVHPDCWGKGYATEAARAAIDIWWKFLTNLPPEKNNDGDKSPKNYFVLEAITDASNVASNRVLTKCGFKKVEEAADELGPCIMWELHKEAKLTD</sequence>
<dbReference type="AlphaFoldDB" id="A0A8H7YKI3"/>
<dbReference type="PANTHER" id="PTHR43792">
    <property type="entry name" value="GNAT FAMILY, PUTATIVE (AFU_ORTHOLOGUE AFUA_3G00765)-RELATED-RELATED"/>
    <property type="match status" value="1"/>
</dbReference>
<dbReference type="InterPro" id="IPR016181">
    <property type="entry name" value="Acyl_CoA_acyltransferase"/>
</dbReference>